<comment type="caution">
    <text evidence="3">The sequence shown here is derived from an EMBL/GenBank/DDBJ whole genome shotgun (WGS) entry which is preliminary data.</text>
</comment>
<proteinExistence type="predicted"/>
<dbReference type="EMBL" id="BAAAGS010000072">
    <property type="protein sequence ID" value="GAA0556982.1"/>
    <property type="molecule type" value="Genomic_DNA"/>
</dbReference>
<evidence type="ECO:0000313" key="4">
    <source>
        <dbReference type="Proteomes" id="UP001500729"/>
    </source>
</evidence>
<sequence>MPSTRTEPVERVAEINGSDLHYWIHRDELGEARAAEDGGRPGATEADGSGNAGAIEADDRAAAGIGVDAAAADRADVVAGADAVGRADAVGGADVAVGGDAVGRPEAAGGADTNAATVVAGAADVAGPAEAVGGGLVAGADANAAADARGRVVVSDAAAADVGGRDAVETVLMVHGLRGTHHGLELIADGLDEHRVVVPDLPGFGASGPMSGHRHDVEGYASAMIQLIKLLGDRPVTLLGHSFGSIVAAHVASSAPELVRRLVLVNPISSLALNGPRVVLSGLTSAYYSLGKALPPRMGNSLLSNKWIVLAASRTMTRTKDRQLRRFIDQNHLRHFSRFHSPALLNETFLASVNNTVMEYVDALTMPTLLIAGESDEIAPLPGQRVLAKRLDDAELVVLPDVGHLVHYETPVAAANQIKRFLAAS</sequence>
<feature type="region of interest" description="Disordered" evidence="1">
    <location>
        <begin position="34"/>
        <end position="53"/>
    </location>
</feature>
<dbReference type="PANTHER" id="PTHR43798:SF33">
    <property type="entry name" value="HYDROLASE, PUTATIVE (AFU_ORTHOLOGUE AFUA_2G14860)-RELATED"/>
    <property type="match status" value="1"/>
</dbReference>
<reference evidence="3 4" key="1">
    <citation type="journal article" date="2019" name="Int. J. Syst. Evol. Microbiol.">
        <title>The Global Catalogue of Microorganisms (GCM) 10K type strain sequencing project: providing services to taxonomists for standard genome sequencing and annotation.</title>
        <authorList>
            <consortium name="The Broad Institute Genomics Platform"/>
            <consortium name="The Broad Institute Genome Sequencing Center for Infectious Disease"/>
            <person name="Wu L."/>
            <person name="Ma J."/>
        </authorList>
    </citation>
    <scope>NUCLEOTIDE SEQUENCE [LARGE SCALE GENOMIC DNA]</scope>
    <source>
        <strain evidence="3 4">JCM 10303</strain>
    </source>
</reference>
<protein>
    <recommendedName>
        <fullName evidence="2">AB hydrolase-1 domain-containing protein</fullName>
    </recommendedName>
</protein>
<dbReference type="RefSeq" id="WP_081468425.1">
    <property type="nucleotide sequence ID" value="NZ_BAAAGS010000072.1"/>
</dbReference>
<dbReference type="InterPro" id="IPR000073">
    <property type="entry name" value="AB_hydrolase_1"/>
</dbReference>
<dbReference type="Gene3D" id="3.40.50.1820">
    <property type="entry name" value="alpha/beta hydrolase"/>
    <property type="match status" value="1"/>
</dbReference>
<dbReference type="Proteomes" id="UP001500729">
    <property type="component" value="Unassembled WGS sequence"/>
</dbReference>
<keyword evidence="4" id="KW-1185">Reference proteome</keyword>
<organism evidence="3 4">
    <name type="scientific">Saccharopolyspora erythraea</name>
    <name type="common">Streptomyces erythraeus</name>
    <dbReference type="NCBI Taxonomy" id="1836"/>
    <lineage>
        <taxon>Bacteria</taxon>
        <taxon>Bacillati</taxon>
        <taxon>Actinomycetota</taxon>
        <taxon>Actinomycetes</taxon>
        <taxon>Pseudonocardiales</taxon>
        <taxon>Pseudonocardiaceae</taxon>
        <taxon>Saccharopolyspora</taxon>
    </lineage>
</organism>
<evidence type="ECO:0000313" key="3">
    <source>
        <dbReference type="EMBL" id="GAA0556982.1"/>
    </source>
</evidence>
<evidence type="ECO:0000259" key="2">
    <source>
        <dbReference type="Pfam" id="PF00561"/>
    </source>
</evidence>
<feature type="domain" description="AB hydrolase-1" evidence="2">
    <location>
        <begin position="170"/>
        <end position="410"/>
    </location>
</feature>
<name>A0ABN1E212_SACER</name>
<gene>
    <name evidence="3" type="ORF">GCM10009533_63300</name>
</gene>
<dbReference type="PRINTS" id="PR00412">
    <property type="entry name" value="EPOXHYDRLASE"/>
</dbReference>
<dbReference type="InterPro" id="IPR050266">
    <property type="entry name" value="AB_hydrolase_sf"/>
</dbReference>
<dbReference type="PANTHER" id="PTHR43798">
    <property type="entry name" value="MONOACYLGLYCEROL LIPASE"/>
    <property type="match status" value="1"/>
</dbReference>
<evidence type="ECO:0000256" key="1">
    <source>
        <dbReference type="SAM" id="MobiDB-lite"/>
    </source>
</evidence>
<dbReference type="Pfam" id="PF00561">
    <property type="entry name" value="Abhydrolase_1"/>
    <property type="match status" value="1"/>
</dbReference>
<dbReference type="InterPro" id="IPR029058">
    <property type="entry name" value="AB_hydrolase_fold"/>
</dbReference>
<dbReference type="PRINTS" id="PR00111">
    <property type="entry name" value="ABHYDROLASE"/>
</dbReference>
<dbReference type="SUPFAM" id="SSF53474">
    <property type="entry name" value="alpha/beta-Hydrolases"/>
    <property type="match status" value="1"/>
</dbReference>
<accession>A0ABN1E212</accession>
<dbReference type="InterPro" id="IPR000639">
    <property type="entry name" value="Epox_hydrolase-like"/>
</dbReference>